<evidence type="ECO:0000313" key="3">
    <source>
        <dbReference type="Proteomes" id="UP001627154"/>
    </source>
</evidence>
<keyword evidence="1" id="KW-0732">Signal</keyword>
<accession>A0ABD2WWR9</accession>
<gene>
    <name evidence="2" type="ORF">TKK_008615</name>
</gene>
<protein>
    <submittedName>
        <fullName evidence="2">Uncharacterized protein</fullName>
    </submittedName>
</protein>
<comment type="caution">
    <text evidence="2">The sequence shown here is derived from an EMBL/GenBank/DDBJ whole genome shotgun (WGS) entry which is preliminary data.</text>
</comment>
<sequence length="438" mass="53117">MKSQEIFLVLGTLLLTGNAELYDWRKYFNVFELFLDDHIYTYLDKFRPDLRIPAPTPLDYNRTLERGMELLVKMRDPHYRIDFGDMPVFGKYAQFRHHVMIYDYNVDQLQHPEKFDVSNAKENEARIGFTLLFNIFKADILRDIQDENLRKRMEEAIGSYYDNYYNDLEFWQVLSGLRDYILRVNDSNEWDFLFSDDIKLEYGEKTFKNMFHDLRDEDFVVDLINNLQSTGLLFGALIVMGSAREYDDDSIRRGIRKVYVPKKKFLEKMIDVYSRKDMTNARVQLIKQFDKELRNPKPTPLEFTKTLEHGIELLESSDIDYKSIRDIEHTTKDVLFNLWFGWRFMYIMMEEEILKRIEDETLRERMSRAINSWDDNFWVLQDQMFQRVLYRLWIYVMQNNPSGDIWDDTPYNNGYILKKFDNLYQRLSYFMDPTKEYR</sequence>
<proteinExistence type="predicted"/>
<reference evidence="2 3" key="1">
    <citation type="journal article" date="2024" name="bioRxiv">
        <title>A reference genome for Trichogramma kaykai: A tiny desert-dwelling parasitoid wasp with competing sex-ratio distorters.</title>
        <authorList>
            <person name="Culotta J."/>
            <person name="Lindsey A.R."/>
        </authorList>
    </citation>
    <scope>NUCLEOTIDE SEQUENCE [LARGE SCALE GENOMIC DNA]</scope>
    <source>
        <strain evidence="2 3">KSX58</strain>
    </source>
</reference>
<name>A0ABD2WWR9_9HYME</name>
<dbReference type="Proteomes" id="UP001627154">
    <property type="component" value="Unassembled WGS sequence"/>
</dbReference>
<feature type="chain" id="PRO_5044782552" evidence="1">
    <location>
        <begin position="20"/>
        <end position="438"/>
    </location>
</feature>
<dbReference type="AlphaFoldDB" id="A0ABD2WWR9"/>
<evidence type="ECO:0000256" key="1">
    <source>
        <dbReference type="SAM" id="SignalP"/>
    </source>
</evidence>
<evidence type="ECO:0000313" key="2">
    <source>
        <dbReference type="EMBL" id="KAL3397508.1"/>
    </source>
</evidence>
<organism evidence="2 3">
    <name type="scientific">Trichogramma kaykai</name>
    <dbReference type="NCBI Taxonomy" id="54128"/>
    <lineage>
        <taxon>Eukaryota</taxon>
        <taxon>Metazoa</taxon>
        <taxon>Ecdysozoa</taxon>
        <taxon>Arthropoda</taxon>
        <taxon>Hexapoda</taxon>
        <taxon>Insecta</taxon>
        <taxon>Pterygota</taxon>
        <taxon>Neoptera</taxon>
        <taxon>Endopterygota</taxon>
        <taxon>Hymenoptera</taxon>
        <taxon>Apocrita</taxon>
        <taxon>Proctotrupomorpha</taxon>
        <taxon>Chalcidoidea</taxon>
        <taxon>Trichogrammatidae</taxon>
        <taxon>Trichogramma</taxon>
    </lineage>
</organism>
<keyword evidence="3" id="KW-1185">Reference proteome</keyword>
<feature type="signal peptide" evidence="1">
    <location>
        <begin position="1"/>
        <end position="19"/>
    </location>
</feature>
<dbReference type="EMBL" id="JBJJXI010000062">
    <property type="protein sequence ID" value="KAL3397508.1"/>
    <property type="molecule type" value="Genomic_DNA"/>
</dbReference>